<reference evidence="2 3" key="1">
    <citation type="submission" date="2021-01" db="EMBL/GenBank/DDBJ databases">
        <title>Whole genome shotgun sequence of Planobispora siamensis NBRC 107568.</title>
        <authorList>
            <person name="Komaki H."/>
            <person name="Tamura T."/>
        </authorList>
    </citation>
    <scope>NUCLEOTIDE SEQUENCE [LARGE SCALE GENOMIC DNA]</scope>
    <source>
        <strain evidence="2 3">NBRC 107568</strain>
    </source>
</reference>
<keyword evidence="3" id="KW-1185">Reference proteome</keyword>
<evidence type="ECO:0000313" key="2">
    <source>
        <dbReference type="EMBL" id="GIH96213.1"/>
    </source>
</evidence>
<organism evidence="2 3">
    <name type="scientific">Planobispora siamensis</name>
    <dbReference type="NCBI Taxonomy" id="936338"/>
    <lineage>
        <taxon>Bacteria</taxon>
        <taxon>Bacillati</taxon>
        <taxon>Actinomycetota</taxon>
        <taxon>Actinomycetes</taxon>
        <taxon>Streptosporangiales</taxon>
        <taxon>Streptosporangiaceae</taxon>
        <taxon>Planobispora</taxon>
    </lineage>
</organism>
<dbReference type="Proteomes" id="UP000619788">
    <property type="component" value="Unassembled WGS sequence"/>
</dbReference>
<name>A0A8J3WNN2_9ACTN</name>
<sequence length="74" mass="7935">MLSRVAKPTLSFSRNPATAAEISSRTKTPSRMEPARLRPARRCAAPGRIADRAVQPMSAPAVSGRANRGRFGES</sequence>
<evidence type="ECO:0000313" key="3">
    <source>
        <dbReference type="Proteomes" id="UP000619788"/>
    </source>
</evidence>
<accession>A0A8J3WNN2</accession>
<protein>
    <submittedName>
        <fullName evidence="2">Uncharacterized protein</fullName>
    </submittedName>
</protein>
<feature type="compositionally biased region" description="Polar residues" evidence="1">
    <location>
        <begin position="10"/>
        <end position="29"/>
    </location>
</feature>
<dbReference type="EMBL" id="BOOJ01000062">
    <property type="protein sequence ID" value="GIH96213.1"/>
    <property type="molecule type" value="Genomic_DNA"/>
</dbReference>
<dbReference type="AlphaFoldDB" id="A0A8J3WNN2"/>
<feature type="region of interest" description="Disordered" evidence="1">
    <location>
        <begin position="1"/>
        <end position="74"/>
    </location>
</feature>
<evidence type="ECO:0000256" key="1">
    <source>
        <dbReference type="SAM" id="MobiDB-lite"/>
    </source>
</evidence>
<comment type="caution">
    <text evidence="2">The sequence shown here is derived from an EMBL/GenBank/DDBJ whole genome shotgun (WGS) entry which is preliminary data.</text>
</comment>
<gene>
    <name evidence="2" type="ORF">Psi01_68430</name>
</gene>
<proteinExistence type="predicted"/>